<dbReference type="PANTHER" id="PTHR37292:SF2">
    <property type="entry name" value="DUF262 DOMAIN-CONTAINING PROTEIN"/>
    <property type="match status" value="1"/>
</dbReference>
<keyword evidence="3" id="KW-1185">Reference proteome</keyword>
<accession>A0ABY6YMZ9</accession>
<evidence type="ECO:0000313" key="2">
    <source>
        <dbReference type="EMBL" id="WAE73605.1"/>
    </source>
</evidence>
<evidence type="ECO:0000313" key="3">
    <source>
        <dbReference type="Proteomes" id="UP001156498"/>
    </source>
</evidence>
<sequence>MVKVKNVVGTTVEGRSLEEVLGWIDRGELRVPAFGRGFVWGTEERLALFESVERNHPIGSVVVLDAAEEIPSVAEFAGRSLPDVSEEGAVSYLLDGHQRLATLYGGLQPQARVRTGNDEDPRWRVHRRLGDSEDGENPYLQWEDGDAIPPHLLPMRSVLRTMDFLAFVRGLEDRGELPVPEFVAEAEEVARRFKSYRLPVVRMRGGGAAQASLVFQSINHGGRHLSAEEVRVARESRGS</sequence>
<dbReference type="PANTHER" id="PTHR37292">
    <property type="entry name" value="VNG6097C"/>
    <property type="match status" value="1"/>
</dbReference>
<dbReference type="RefSeq" id="WP_267947389.1">
    <property type="nucleotide sequence ID" value="NZ_CP113264.1"/>
</dbReference>
<dbReference type="EMBL" id="CP113264">
    <property type="protein sequence ID" value="WAE73605.1"/>
    <property type="molecule type" value="Genomic_DNA"/>
</dbReference>
<feature type="domain" description="GmrSD restriction endonucleases N-terminal" evidence="1">
    <location>
        <begin position="19"/>
        <end position="233"/>
    </location>
</feature>
<protein>
    <submittedName>
        <fullName evidence="2">DUF262 domain-containing protein</fullName>
    </submittedName>
</protein>
<dbReference type="Pfam" id="PF03235">
    <property type="entry name" value="GmrSD_N"/>
    <property type="match status" value="1"/>
</dbReference>
<dbReference type="Proteomes" id="UP001156498">
    <property type="component" value="Chromosome"/>
</dbReference>
<reference evidence="2 3" key="1">
    <citation type="journal article" date="2013" name="Int. J. Syst. Evol. Microbiol.">
        <title>Description of Streptomonospora sediminis sp. nov. and Streptomonospora nanhaiensis sp. nov., and reclassification of Nocardiopsis arabia Hozzein &amp; Goodfellow 2008 as Streptomonospora arabica comb. nov. and emended description of the genus Streptomonospora.</title>
        <authorList>
            <person name="Zhang D.F."/>
            <person name="Pan H.Q."/>
            <person name="He J."/>
            <person name="Zhang X.M."/>
            <person name="Zhang Y.G."/>
            <person name="Klenk H.P."/>
            <person name="Hu J.C."/>
            <person name="Li W.J."/>
        </authorList>
    </citation>
    <scope>NUCLEOTIDE SEQUENCE [LARGE SCALE GENOMIC DNA]</scope>
    <source>
        <strain evidence="2 3">12A09</strain>
    </source>
</reference>
<name>A0ABY6YMZ9_9ACTN</name>
<proteinExistence type="predicted"/>
<organism evidence="2 3">
    <name type="scientific">Streptomonospora nanhaiensis</name>
    <dbReference type="NCBI Taxonomy" id="1323731"/>
    <lineage>
        <taxon>Bacteria</taxon>
        <taxon>Bacillati</taxon>
        <taxon>Actinomycetota</taxon>
        <taxon>Actinomycetes</taxon>
        <taxon>Streptosporangiales</taxon>
        <taxon>Nocardiopsidaceae</taxon>
        <taxon>Streptomonospora</taxon>
    </lineage>
</organism>
<gene>
    <name evidence="2" type="ORF">OUQ99_00200</name>
</gene>
<evidence type="ECO:0000259" key="1">
    <source>
        <dbReference type="Pfam" id="PF03235"/>
    </source>
</evidence>
<dbReference type="InterPro" id="IPR004919">
    <property type="entry name" value="GmrSD_N"/>
</dbReference>